<dbReference type="Gene3D" id="2.60.40.10">
    <property type="entry name" value="Immunoglobulins"/>
    <property type="match status" value="1"/>
</dbReference>
<reference evidence="3" key="1">
    <citation type="journal article" date="2022" name="bioRxiv">
        <title>Sequencing and chromosome-scale assembly of the giantPleurodeles waltlgenome.</title>
        <authorList>
            <person name="Brown T."/>
            <person name="Elewa A."/>
            <person name="Iarovenko S."/>
            <person name="Subramanian E."/>
            <person name="Araus A.J."/>
            <person name="Petzold A."/>
            <person name="Susuki M."/>
            <person name="Suzuki K.-i.T."/>
            <person name="Hayashi T."/>
            <person name="Toyoda A."/>
            <person name="Oliveira C."/>
            <person name="Osipova E."/>
            <person name="Leigh N.D."/>
            <person name="Simon A."/>
            <person name="Yun M.H."/>
        </authorList>
    </citation>
    <scope>NUCLEOTIDE SEQUENCE</scope>
    <source>
        <strain evidence="3">20211129_DDA</strain>
        <tissue evidence="3">Liver</tissue>
    </source>
</reference>
<dbReference type="InterPro" id="IPR057106">
    <property type="entry name" value="NXPE4_C"/>
</dbReference>
<dbReference type="PANTHER" id="PTHR16165">
    <property type="entry name" value="NXPE FAMILY MEMBER"/>
    <property type="match status" value="1"/>
</dbReference>
<dbReference type="Proteomes" id="UP001066276">
    <property type="component" value="Chromosome 10"/>
</dbReference>
<dbReference type="InterPro" id="IPR014756">
    <property type="entry name" value="Ig_E-set"/>
</dbReference>
<evidence type="ECO:0000259" key="2">
    <source>
        <dbReference type="Pfam" id="PF24536"/>
    </source>
</evidence>
<dbReference type="AlphaFoldDB" id="A0AAV7MGI5"/>
<proteinExistence type="inferred from homology"/>
<organism evidence="3 4">
    <name type="scientific">Pleurodeles waltl</name>
    <name type="common">Iberian ribbed newt</name>
    <dbReference type="NCBI Taxonomy" id="8319"/>
    <lineage>
        <taxon>Eukaryota</taxon>
        <taxon>Metazoa</taxon>
        <taxon>Chordata</taxon>
        <taxon>Craniata</taxon>
        <taxon>Vertebrata</taxon>
        <taxon>Euteleostomi</taxon>
        <taxon>Amphibia</taxon>
        <taxon>Batrachia</taxon>
        <taxon>Caudata</taxon>
        <taxon>Salamandroidea</taxon>
        <taxon>Salamandridae</taxon>
        <taxon>Pleurodelinae</taxon>
        <taxon>Pleurodeles</taxon>
    </lineage>
</organism>
<evidence type="ECO:0000313" key="3">
    <source>
        <dbReference type="EMBL" id="KAJ1102548.1"/>
    </source>
</evidence>
<dbReference type="PANTHER" id="PTHR16165:SF3">
    <property type="entry name" value="NXPE FAMILY MEMBER 1"/>
    <property type="match status" value="1"/>
</dbReference>
<accession>A0AAV7MGI5</accession>
<name>A0AAV7MGI5_PLEWA</name>
<dbReference type="EMBL" id="JANPWB010000014">
    <property type="protein sequence ID" value="KAJ1102548.1"/>
    <property type="molecule type" value="Genomic_DNA"/>
</dbReference>
<evidence type="ECO:0000256" key="1">
    <source>
        <dbReference type="ARBA" id="ARBA00005431"/>
    </source>
</evidence>
<keyword evidence="4" id="KW-1185">Reference proteome</keyword>
<comment type="similarity">
    <text evidence="1">Belongs to the NXPE family.</text>
</comment>
<dbReference type="Pfam" id="PF24536">
    <property type="entry name" value="NXPE4_C"/>
    <property type="match status" value="1"/>
</dbReference>
<feature type="domain" description="NXPE C-terminal" evidence="2">
    <location>
        <begin position="329"/>
        <end position="552"/>
    </location>
</feature>
<gene>
    <name evidence="3" type="ORF">NDU88_007593</name>
</gene>
<dbReference type="InterPro" id="IPR026845">
    <property type="entry name" value="NXPH/NXPE"/>
</dbReference>
<comment type="caution">
    <text evidence="3">The sequence shown here is derived from an EMBL/GenBank/DDBJ whole genome shotgun (WGS) entry which is preliminary data.</text>
</comment>
<sequence length="552" mass="63111">MYRHGVRVTNTTALIDFPTVGRFCQSNSIPPSSSEDLQDDLGINSQVLLLNRLKDLTEAANIPQRKTQPDETEQQVRRILSEIDQLIPKVRFTHLDNTTCAGQSKVSIVNPRERYCIGDQVTVQLDMYDYLGNRKKYGGDMLRARIYSPDLLAGASGKITDFQNGTYQVHFTLFWAGIVKISLFLIHPSEAVATLWRARNTGYNYVDHKVKYTNATHKVEARCAYDLDTEEEVCNIMEKKDEYPFYCIKPAHMPCASITQMTSYFTHKSYFTDLERPLFDRSRIRAAITHGLQDLNVNKCSNESSPVKEKCKTGMKHEAPAGYFLQDVWHPVSCSMKQFTSQDEINGCLKGKSLHLIGDSTMVQWMDFITGKVNTLKDLDLHGEGWQKSRLKVDTDRNIQIKFQKHGNPFIFLDFYSVVENPTLPEMIARVGGNKESVIAFTVGAHFRLFPLHIFIRRAINIRRALQELLLRSPETRVVLKTENTSSEPVNFEEMSDFHGYIQYQIMNSLLKGLDIGRVDAWDMTTAFATNSMHPPPNVIENEMDLFLTFLC</sequence>
<dbReference type="Pfam" id="PF06312">
    <property type="entry name" value="Neurexophilin"/>
    <property type="match status" value="1"/>
</dbReference>
<protein>
    <recommendedName>
        <fullName evidence="2">NXPE C-terminal domain-containing protein</fullName>
    </recommendedName>
</protein>
<evidence type="ECO:0000313" key="4">
    <source>
        <dbReference type="Proteomes" id="UP001066276"/>
    </source>
</evidence>
<dbReference type="InterPro" id="IPR013783">
    <property type="entry name" value="Ig-like_fold"/>
</dbReference>
<dbReference type="SUPFAM" id="SSF81296">
    <property type="entry name" value="E set domains"/>
    <property type="match status" value="1"/>
</dbReference>